<dbReference type="FunFam" id="1.10.10.10:FF:000001">
    <property type="entry name" value="LysR family transcriptional regulator"/>
    <property type="match status" value="1"/>
</dbReference>
<dbReference type="InterPro" id="IPR058163">
    <property type="entry name" value="LysR-type_TF_proteobact-type"/>
</dbReference>
<organism evidence="6 7">
    <name type="scientific">Falsiruegeria litorea R37</name>
    <dbReference type="NCBI Taxonomy" id="1200284"/>
    <lineage>
        <taxon>Bacteria</taxon>
        <taxon>Pseudomonadati</taxon>
        <taxon>Pseudomonadota</taxon>
        <taxon>Alphaproteobacteria</taxon>
        <taxon>Rhodobacterales</taxon>
        <taxon>Roseobacteraceae</taxon>
        <taxon>Falsiruegeria</taxon>
    </lineage>
</organism>
<dbReference type="Pfam" id="PF00126">
    <property type="entry name" value="HTH_1"/>
    <property type="match status" value="1"/>
</dbReference>
<dbReference type="Pfam" id="PF03466">
    <property type="entry name" value="LysR_substrate"/>
    <property type="match status" value="1"/>
</dbReference>
<evidence type="ECO:0000256" key="4">
    <source>
        <dbReference type="ARBA" id="ARBA00023163"/>
    </source>
</evidence>
<dbReference type="OrthoDB" id="9798121at2"/>
<dbReference type="GO" id="GO:0006351">
    <property type="term" value="P:DNA-templated transcription"/>
    <property type="evidence" value="ECO:0007669"/>
    <property type="project" value="TreeGrafter"/>
</dbReference>
<gene>
    <name evidence="6" type="primary">gltC_1</name>
    <name evidence="6" type="ORF">TRL7639_00188</name>
</gene>
<evidence type="ECO:0000313" key="6">
    <source>
        <dbReference type="EMBL" id="SLN13991.1"/>
    </source>
</evidence>
<dbReference type="Gene3D" id="1.10.10.10">
    <property type="entry name" value="Winged helix-like DNA-binding domain superfamily/Winged helix DNA-binding domain"/>
    <property type="match status" value="1"/>
</dbReference>
<dbReference type="PROSITE" id="PS50931">
    <property type="entry name" value="HTH_LYSR"/>
    <property type="match status" value="1"/>
</dbReference>
<keyword evidence="7" id="KW-1185">Reference proteome</keyword>
<dbReference type="SUPFAM" id="SSF46785">
    <property type="entry name" value="Winged helix' DNA-binding domain"/>
    <property type="match status" value="1"/>
</dbReference>
<dbReference type="EMBL" id="FWFO01000001">
    <property type="protein sequence ID" value="SLN13991.1"/>
    <property type="molecule type" value="Genomic_DNA"/>
</dbReference>
<keyword evidence="2" id="KW-0805">Transcription regulation</keyword>
<evidence type="ECO:0000313" key="7">
    <source>
        <dbReference type="Proteomes" id="UP000193077"/>
    </source>
</evidence>
<dbReference type="RefSeq" id="WP_085793943.1">
    <property type="nucleotide sequence ID" value="NZ_FWFO01000001.1"/>
</dbReference>
<feature type="domain" description="HTH lysR-type" evidence="5">
    <location>
        <begin position="8"/>
        <end position="65"/>
    </location>
</feature>
<dbReference type="InterPro" id="IPR036390">
    <property type="entry name" value="WH_DNA-bd_sf"/>
</dbReference>
<evidence type="ECO:0000256" key="1">
    <source>
        <dbReference type="ARBA" id="ARBA00009437"/>
    </source>
</evidence>
<dbReference type="GO" id="GO:0043565">
    <property type="term" value="F:sequence-specific DNA binding"/>
    <property type="evidence" value="ECO:0007669"/>
    <property type="project" value="TreeGrafter"/>
</dbReference>
<comment type="similarity">
    <text evidence="1">Belongs to the LysR transcriptional regulatory family.</text>
</comment>
<dbReference type="InterPro" id="IPR005119">
    <property type="entry name" value="LysR_subst-bd"/>
</dbReference>
<keyword evidence="4" id="KW-0804">Transcription</keyword>
<accession>A0A1Y5RC32</accession>
<dbReference type="SUPFAM" id="SSF53850">
    <property type="entry name" value="Periplasmic binding protein-like II"/>
    <property type="match status" value="1"/>
</dbReference>
<dbReference type="PANTHER" id="PTHR30537:SF3">
    <property type="entry name" value="TRANSCRIPTIONAL REGULATORY PROTEIN"/>
    <property type="match status" value="1"/>
</dbReference>
<dbReference type="AlphaFoldDB" id="A0A1Y5RC32"/>
<sequence length="298" mass="32782">MNWQGVSFDWSHVRAFLATAEEGSLSAAARVLRQTQPTIGRQIAALEQDLGVTLFERSGRSVALTDAGREMLGHAKSMRAAAMHLSLVASGQSQSIDGTVRITASEVFCTHVMPTALLRLREVAPKLEVDVVSADDLRDLQMREADIAIRHVRPEQPELFARLVAETTAHLYAAPSYLAERGRPVSLADLKAHDFISFGDISRMIAFFGEQGVELSQDNFRMGSTSGSAAWAMVEQGLGLSLMADQVARRCPSVERVVSALEPVRFPIWLTTHRELHTSRRIRLVFDLLGDFLSKDAA</sequence>
<reference evidence="6 7" key="1">
    <citation type="submission" date="2017-03" db="EMBL/GenBank/DDBJ databases">
        <authorList>
            <person name="Afonso C.L."/>
            <person name="Miller P.J."/>
            <person name="Scott M.A."/>
            <person name="Spackman E."/>
            <person name="Goraichik I."/>
            <person name="Dimitrov K.M."/>
            <person name="Suarez D.L."/>
            <person name="Swayne D.E."/>
        </authorList>
    </citation>
    <scope>NUCLEOTIDE SEQUENCE [LARGE SCALE GENOMIC DNA]</scope>
    <source>
        <strain evidence="6 7">CECT 7639</strain>
    </source>
</reference>
<name>A0A1Y5RC32_9RHOB</name>
<dbReference type="Gene3D" id="3.40.190.290">
    <property type="match status" value="1"/>
</dbReference>
<dbReference type="InterPro" id="IPR036388">
    <property type="entry name" value="WH-like_DNA-bd_sf"/>
</dbReference>
<protein>
    <submittedName>
        <fullName evidence="6">HTH-type transcriptional regulator GltC</fullName>
    </submittedName>
</protein>
<dbReference type="InterPro" id="IPR000847">
    <property type="entry name" value="LysR_HTH_N"/>
</dbReference>
<evidence type="ECO:0000259" key="5">
    <source>
        <dbReference type="PROSITE" id="PS50931"/>
    </source>
</evidence>
<keyword evidence="3" id="KW-0238">DNA-binding</keyword>
<dbReference type="PRINTS" id="PR00039">
    <property type="entry name" value="HTHLYSR"/>
</dbReference>
<dbReference type="PANTHER" id="PTHR30537">
    <property type="entry name" value="HTH-TYPE TRANSCRIPTIONAL REGULATOR"/>
    <property type="match status" value="1"/>
</dbReference>
<dbReference type="Proteomes" id="UP000193077">
    <property type="component" value="Unassembled WGS sequence"/>
</dbReference>
<evidence type="ECO:0000256" key="3">
    <source>
        <dbReference type="ARBA" id="ARBA00023125"/>
    </source>
</evidence>
<dbReference type="GO" id="GO:0003700">
    <property type="term" value="F:DNA-binding transcription factor activity"/>
    <property type="evidence" value="ECO:0007669"/>
    <property type="project" value="InterPro"/>
</dbReference>
<evidence type="ECO:0000256" key="2">
    <source>
        <dbReference type="ARBA" id="ARBA00023015"/>
    </source>
</evidence>
<proteinExistence type="inferred from homology"/>